<evidence type="ECO:0000256" key="3">
    <source>
        <dbReference type="ARBA" id="ARBA00012188"/>
    </source>
</evidence>
<keyword evidence="9" id="KW-0156">Chromatin regulator</keyword>
<dbReference type="SMART" id="SM00317">
    <property type="entry name" value="SET"/>
    <property type="match status" value="1"/>
</dbReference>
<dbReference type="InterPro" id="IPR046341">
    <property type="entry name" value="SET_dom_sf"/>
</dbReference>
<protein>
    <recommendedName>
        <fullName evidence="3">[histone H4]-N-methyl-L-lysine(20) N-methyltransferase</fullName>
        <ecNumber evidence="3">2.1.1.362</ecNumber>
    </recommendedName>
</protein>
<dbReference type="PROSITE" id="PS51570">
    <property type="entry name" value="SAM_MT43_SUVAR420_2"/>
    <property type="match status" value="1"/>
</dbReference>
<evidence type="ECO:0000256" key="11">
    <source>
        <dbReference type="ARBA" id="ARBA00023163"/>
    </source>
</evidence>
<evidence type="ECO:0000256" key="4">
    <source>
        <dbReference type="ARBA" id="ARBA00022454"/>
    </source>
</evidence>
<dbReference type="GO" id="GO:0005634">
    <property type="term" value="C:nucleus"/>
    <property type="evidence" value="ECO:0007669"/>
    <property type="project" value="UniProtKB-SubCell"/>
</dbReference>
<evidence type="ECO:0000313" key="16">
    <source>
        <dbReference type="Proteomes" id="UP001283361"/>
    </source>
</evidence>
<feature type="domain" description="SET" evidence="14">
    <location>
        <begin position="70"/>
        <end position="186"/>
    </location>
</feature>
<evidence type="ECO:0000259" key="14">
    <source>
        <dbReference type="PROSITE" id="PS50280"/>
    </source>
</evidence>
<feature type="region of interest" description="Disordered" evidence="13">
    <location>
        <begin position="320"/>
        <end position="365"/>
    </location>
</feature>
<keyword evidence="10" id="KW-0805">Transcription regulation</keyword>
<proteinExistence type="predicted"/>
<dbReference type="Gene3D" id="2.170.270.10">
    <property type="entry name" value="SET domain"/>
    <property type="match status" value="1"/>
</dbReference>
<sequence length="1067" mass="119178">MNTRFKPLNRQEELKKIVENFKVHRKYDATLEALMAVDPGRTGPYNRTKHQAKLLRQHTFRYLHMLDFVSGFEVLPCYRYSMEGRIGGKICSAKHWAKNDKIEMLVGCIAELTAEEENQLLKAGENDFSVMYSCRKNCAQLWLGPASFINHDCRPNCKFVSTGRDTACVKALRDIQPQEEITCFYGEDFFGDGNSLCECCTCERRHMGAFKPSKPVSISSQKGYSFRDTDDRINRLKTQPTEGQIAYQTITASSNESWDSRARNMESQSHLLTHAELKRRGITRYDAEIIIANGLPLPDPIIPTLCTNHLQNSDACENVSENKNLRSSSVPVGNNRSKKSLSTPGTNILSGISSKDPSPDENIGVKPMKTQACSRVSPCAKGNRYPIKRRSPRKRYNNSTEIQGCADGTERIEIKEEMNSPDEDEVLQKLGLDCLLPNKSSPQHVASAVQNIKMELDVNDDGYEYTDAELRSHNLCDFLDRSPRLKRHRGRKRLKRVYSASSKSSNKPIESAASLPPLITPDASCPIPSKANKAFFSPSQQDDAKSRLCGTPVRQSPRLHSGSQRQAFADVHKELLSGRHRSKAAHLAQELNCLVAKASTFAQRLTDLMMESSVDAKGSSSSINSVCGDVASSRGSTDSSSHSYQDPPVLEPEPPIISPSGSRRSSLDSPDTFSGFFPPPSKVTLLSCGFSSSAAAPPRRSRSVEEEHLSLGRRREGMRQLFPSLSSSGAATNMLSPSSLINKSKPSRNSEEDGLSKSDGYQYRRKRGCSPDIYDKPPLLRRDHYDTDNINDSIVVAKKHQHCLDYKISSSQSSNIDSESVGQETNFKSNHQLDVKAREDLHPQKKLTSDVNEDTHNHYHVGEDIYLKQNLDVSVKRDCGTGTVRNEMEANIRRRGRGRGRKRRQPRLIFRMKKDPELKKLLRAESTHSPNLQFKWDDDSDCDLGSSPPYCHNFDRKIQNHSVEPSAADRDQVAGQSITCPDHTPDQDLVKSSQSQGSFKDIRPECGEATLTSTQGLVAASTSFSSMKPASTHKTSSFKKRVRKVRLKMIDTSLNFDLVSPPLSPHK</sequence>
<organism evidence="15 16">
    <name type="scientific">Elysia crispata</name>
    <name type="common">lettuce slug</name>
    <dbReference type="NCBI Taxonomy" id="231223"/>
    <lineage>
        <taxon>Eukaryota</taxon>
        <taxon>Metazoa</taxon>
        <taxon>Spiralia</taxon>
        <taxon>Lophotrochozoa</taxon>
        <taxon>Mollusca</taxon>
        <taxon>Gastropoda</taxon>
        <taxon>Heterobranchia</taxon>
        <taxon>Euthyneura</taxon>
        <taxon>Panpulmonata</taxon>
        <taxon>Sacoglossa</taxon>
        <taxon>Placobranchoidea</taxon>
        <taxon>Plakobranchidae</taxon>
        <taxon>Elysia</taxon>
    </lineage>
</organism>
<keyword evidence="11" id="KW-0804">Transcription</keyword>
<dbReference type="AlphaFoldDB" id="A0AAE1BC36"/>
<dbReference type="EMBL" id="JAWDGP010000114">
    <property type="protein sequence ID" value="KAK3803544.1"/>
    <property type="molecule type" value="Genomic_DNA"/>
</dbReference>
<evidence type="ECO:0000256" key="2">
    <source>
        <dbReference type="ARBA" id="ARBA00004286"/>
    </source>
</evidence>
<comment type="subcellular location">
    <subcellularLocation>
        <location evidence="2">Chromosome</location>
    </subcellularLocation>
    <subcellularLocation>
        <location evidence="1">Nucleus</location>
    </subcellularLocation>
</comment>
<feature type="compositionally biased region" description="Low complexity" evidence="13">
    <location>
        <begin position="658"/>
        <end position="670"/>
    </location>
</feature>
<feature type="compositionally biased region" description="Polar residues" evidence="13">
    <location>
        <begin position="320"/>
        <end position="356"/>
    </location>
</feature>
<dbReference type="GO" id="GO:0032259">
    <property type="term" value="P:methylation"/>
    <property type="evidence" value="ECO:0007669"/>
    <property type="project" value="UniProtKB-KW"/>
</dbReference>
<evidence type="ECO:0000256" key="12">
    <source>
        <dbReference type="ARBA" id="ARBA00023242"/>
    </source>
</evidence>
<feature type="compositionally biased region" description="Low complexity" evidence="13">
    <location>
        <begin position="632"/>
        <end position="648"/>
    </location>
</feature>
<dbReference type="GO" id="GO:0140941">
    <property type="term" value="F:histone H4K20me methyltransferase activity"/>
    <property type="evidence" value="ECO:0007669"/>
    <property type="project" value="UniProtKB-EC"/>
</dbReference>
<accession>A0AAE1BC36</accession>
<evidence type="ECO:0000256" key="6">
    <source>
        <dbReference type="ARBA" id="ARBA00022603"/>
    </source>
</evidence>
<dbReference type="PROSITE" id="PS50280">
    <property type="entry name" value="SET"/>
    <property type="match status" value="1"/>
</dbReference>
<keyword evidence="6" id="KW-0489">Methyltransferase</keyword>
<keyword evidence="4" id="KW-0158">Chromosome</keyword>
<reference evidence="15" key="1">
    <citation type="journal article" date="2023" name="G3 (Bethesda)">
        <title>A reference genome for the long-term kleptoplast-retaining sea slug Elysia crispata morphotype clarki.</title>
        <authorList>
            <person name="Eastman K.E."/>
            <person name="Pendleton A.L."/>
            <person name="Shaikh M.A."/>
            <person name="Suttiyut T."/>
            <person name="Ogas R."/>
            <person name="Tomko P."/>
            <person name="Gavelis G."/>
            <person name="Widhalm J.R."/>
            <person name="Wisecaver J.H."/>
        </authorList>
    </citation>
    <scope>NUCLEOTIDE SEQUENCE</scope>
    <source>
        <strain evidence="15">ECLA1</strain>
    </source>
</reference>
<dbReference type="InterPro" id="IPR041938">
    <property type="entry name" value="Hist-Lys_N-MTase_N"/>
</dbReference>
<dbReference type="Proteomes" id="UP001283361">
    <property type="component" value="Unassembled WGS sequence"/>
</dbReference>
<evidence type="ECO:0000256" key="7">
    <source>
        <dbReference type="ARBA" id="ARBA00022679"/>
    </source>
</evidence>
<dbReference type="PANTHER" id="PTHR12977">
    <property type="entry name" value="SUPPRESSOR OF VARIEGATION 4-20-RELATED"/>
    <property type="match status" value="1"/>
</dbReference>
<evidence type="ECO:0000256" key="5">
    <source>
        <dbReference type="ARBA" id="ARBA00022491"/>
    </source>
</evidence>
<dbReference type="InterPro" id="IPR001214">
    <property type="entry name" value="SET_dom"/>
</dbReference>
<feature type="region of interest" description="Disordered" evidence="13">
    <location>
        <begin position="963"/>
        <end position="998"/>
    </location>
</feature>
<name>A0AAE1BC36_9GAST</name>
<dbReference type="FunFam" id="2.170.270.10:FF:000006">
    <property type="entry name" value="Histone-lysine N-methyltransferase"/>
    <property type="match status" value="1"/>
</dbReference>
<dbReference type="EC" id="2.1.1.362" evidence="3"/>
<dbReference type="InterPro" id="IPR044426">
    <property type="entry name" value="Suv4-20_SET"/>
</dbReference>
<dbReference type="InterPro" id="IPR025790">
    <property type="entry name" value="Suv4-20_animal"/>
</dbReference>
<feature type="compositionally biased region" description="Polar residues" evidence="13">
    <location>
        <begin position="499"/>
        <end position="508"/>
    </location>
</feature>
<dbReference type="Pfam" id="PF00856">
    <property type="entry name" value="SET"/>
    <property type="match status" value="1"/>
</dbReference>
<dbReference type="Gene3D" id="1.10.10.1700">
    <property type="entry name" value="Histone-lysine N-methyltransferase"/>
    <property type="match status" value="1"/>
</dbReference>
<evidence type="ECO:0000256" key="8">
    <source>
        <dbReference type="ARBA" id="ARBA00022691"/>
    </source>
</evidence>
<keyword evidence="8" id="KW-0949">S-adenosyl-L-methionine</keyword>
<gene>
    <name evidence="15" type="ORF">RRG08_027821</name>
</gene>
<keyword evidence="7" id="KW-0808">Transferase</keyword>
<feature type="compositionally biased region" description="Polar residues" evidence="13">
    <location>
        <begin position="723"/>
        <end position="744"/>
    </location>
</feature>
<dbReference type="SUPFAM" id="SSF82199">
    <property type="entry name" value="SET domain"/>
    <property type="match status" value="1"/>
</dbReference>
<evidence type="ECO:0000313" key="15">
    <source>
        <dbReference type="EMBL" id="KAK3803544.1"/>
    </source>
</evidence>
<feature type="region of interest" description="Disordered" evidence="13">
    <location>
        <begin position="692"/>
        <end position="775"/>
    </location>
</feature>
<evidence type="ECO:0000256" key="1">
    <source>
        <dbReference type="ARBA" id="ARBA00004123"/>
    </source>
</evidence>
<dbReference type="GO" id="GO:0005694">
    <property type="term" value="C:chromosome"/>
    <property type="evidence" value="ECO:0007669"/>
    <property type="project" value="UniProtKB-SubCell"/>
</dbReference>
<dbReference type="PANTHER" id="PTHR12977:SF4">
    <property type="entry name" value="HISTONE-LYSINE N-METHYLTRANSFERASE KMT5B"/>
    <property type="match status" value="1"/>
</dbReference>
<evidence type="ECO:0000256" key="10">
    <source>
        <dbReference type="ARBA" id="ARBA00023015"/>
    </source>
</evidence>
<keyword evidence="5" id="KW-0678">Repressor</keyword>
<dbReference type="InterPro" id="IPR039977">
    <property type="entry name" value="Suv4-20/Set9"/>
</dbReference>
<keyword evidence="16" id="KW-1185">Reference proteome</keyword>
<evidence type="ECO:0000256" key="9">
    <source>
        <dbReference type="ARBA" id="ARBA00022853"/>
    </source>
</evidence>
<feature type="compositionally biased region" description="Basic residues" evidence="13">
    <location>
        <begin position="487"/>
        <end position="496"/>
    </location>
</feature>
<evidence type="ECO:0000256" key="13">
    <source>
        <dbReference type="SAM" id="MobiDB-lite"/>
    </source>
</evidence>
<keyword evidence="12" id="KW-0539">Nucleus</keyword>
<comment type="caution">
    <text evidence="15">The sequence shown here is derived from an EMBL/GenBank/DDBJ whole genome shotgun (WGS) entry which is preliminary data.</text>
</comment>
<feature type="region of interest" description="Disordered" evidence="13">
    <location>
        <begin position="615"/>
        <end position="674"/>
    </location>
</feature>
<feature type="region of interest" description="Disordered" evidence="13">
    <location>
        <begin position="531"/>
        <end position="566"/>
    </location>
</feature>
<feature type="region of interest" description="Disordered" evidence="13">
    <location>
        <begin position="487"/>
        <end position="517"/>
    </location>
</feature>
<dbReference type="CDD" id="cd19186">
    <property type="entry name" value="SET_Suv4-20"/>
    <property type="match status" value="1"/>
</dbReference>
<feature type="compositionally biased region" description="Basic and acidic residues" evidence="13">
    <location>
        <begin position="702"/>
        <end position="718"/>
    </location>
</feature>